<dbReference type="InterPro" id="IPR035986">
    <property type="entry name" value="PKD_dom_sf"/>
</dbReference>
<proteinExistence type="predicted"/>
<keyword evidence="5" id="KW-1185">Reference proteome</keyword>
<dbReference type="Pfam" id="PF18911">
    <property type="entry name" value="PKD_4"/>
    <property type="match status" value="2"/>
</dbReference>
<feature type="domain" description="PKD" evidence="3">
    <location>
        <begin position="1012"/>
        <end position="1090"/>
    </location>
</feature>
<feature type="domain" description="PKD" evidence="3">
    <location>
        <begin position="140"/>
        <end position="207"/>
    </location>
</feature>
<evidence type="ECO:0000313" key="5">
    <source>
        <dbReference type="Proteomes" id="UP000287527"/>
    </source>
</evidence>
<gene>
    <name evidence="4" type="ORF">EPI11_11585</name>
</gene>
<dbReference type="SUPFAM" id="SSF49299">
    <property type="entry name" value="PKD domain"/>
    <property type="match status" value="3"/>
</dbReference>
<feature type="signal peptide" evidence="2">
    <location>
        <begin position="1"/>
        <end position="30"/>
    </location>
</feature>
<dbReference type="InterPro" id="IPR022409">
    <property type="entry name" value="PKD/Chitinase_dom"/>
</dbReference>
<dbReference type="NCBIfam" id="TIGR04183">
    <property type="entry name" value="Por_Secre_tail"/>
    <property type="match status" value="1"/>
</dbReference>
<evidence type="ECO:0000313" key="4">
    <source>
        <dbReference type="EMBL" id="RWW99588.1"/>
    </source>
</evidence>
<evidence type="ECO:0000256" key="1">
    <source>
        <dbReference type="ARBA" id="ARBA00022729"/>
    </source>
</evidence>
<dbReference type="EMBL" id="SBII01000008">
    <property type="protein sequence ID" value="RWW99588.1"/>
    <property type="molecule type" value="Genomic_DNA"/>
</dbReference>
<evidence type="ECO:0000256" key="2">
    <source>
        <dbReference type="SAM" id="SignalP"/>
    </source>
</evidence>
<dbReference type="InterPro" id="IPR026444">
    <property type="entry name" value="Secre_tail"/>
</dbReference>
<reference evidence="4 5" key="1">
    <citation type="submission" date="2019-01" db="EMBL/GenBank/DDBJ databases">
        <title>Flavobacterium sp. nov.,isolated from freshwater.</title>
        <authorList>
            <person name="Zhang R."/>
            <person name="Du Z.-J."/>
        </authorList>
    </citation>
    <scope>NUCLEOTIDE SEQUENCE [LARGE SCALE GENOMIC DNA]</scope>
    <source>
        <strain evidence="4 5">1E403</strain>
    </source>
</reference>
<organism evidence="4 5">
    <name type="scientific">Flavobacterium cerinum</name>
    <dbReference type="NCBI Taxonomy" id="2502784"/>
    <lineage>
        <taxon>Bacteria</taxon>
        <taxon>Pseudomonadati</taxon>
        <taxon>Bacteroidota</taxon>
        <taxon>Flavobacteriia</taxon>
        <taxon>Flavobacteriales</taxon>
        <taxon>Flavobacteriaceae</taxon>
        <taxon>Flavobacterium</taxon>
    </lineage>
</organism>
<dbReference type="RefSeq" id="WP_128390138.1">
    <property type="nucleotide sequence ID" value="NZ_SBII01000008.1"/>
</dbReference>
<comment type="caution">
    <text evidence="4">The sequence shown here is derived from an EMBL/GenBank/DDBJ whole genome shotgun (WGS) entry which is preliminary data.</text>
</comment>
<dbReference type="Proteomes" id="UP000287527">
    <property type="component" value="Unassembled WGS sequence"/>
</dbReference>
<accession>A0A444H8T9</accession>
<name>A0A444H8T9_9FLAO</name>
<sequence length="1628" mass="174959">MKRHLTQRRKRLKFVLGCLFWLMMFNNLNAQNITLTWDKESGCQVYKPREKEDFNEDIGSGNCVRVCENSSATYTVNNSNSAWPTVWTVTGGTISGPNNGTSCLVNWGSSGFGFVSVTVTTPNGPRTKEMCLEIITGPKPNFVIVPGQKEFCLEETIYFTNTSSANGGSQIISYFWDFGDKTYSSEFEPTHIYTKPGKKTVILTVTNECNCSRTYEMEINILDTKAYPITCNSVVCENGTDDYSIPEEVAKKCDGHNNWKVEGGTILSPMPYGATITVRWDNVDSTGFGYVIYDGNECGLRCAQIAIKVPVVTSKTKIVGESIVCANTQYRYKLPQWPTTDFVWSIVSNGTGATIMNTDQRNEVIVTTGTEGDITLRCTYRNSMLKCGGFAEYKIRVKAMGIISGPIEVCQNTTQTYSVNNGYVGTWTLKKPNNSTVTFPGNSFSYLFNVPGKYTLSVTGNDFCPPSEPFIIRVDPIPAAPTVNDIVGPAKVCTASPVEYRLTNTVPGTVLVWEAINGTISGSNYGEAVTVEFTPGFASYGVRVWRENTAEPHCISAKTTKIVTEHVVTLNITTPVNPVCASSVNGYSVAYSEGEVYEWSVSPATAGSVATGNGTSSVGILWNQLVVPNTQVVLKVRKCNVWHTTSLPVNVILSPAISITNVPTSVCPDVNVTPTISPALTSGTVTWNFGDGTPTVTLPVGQPLPPHQYSNVAISTTYTITVVVENPNGCITPATAVKSITVNPAPVALITPDTHRIFCNTVTPFTLTVTIQSGLAGTALITWYNGNTILSSGPNNYNLPVTGFGDYRAWVENPNGCGQYTNTIRVINDCGGSPGCIINPAPSVTMDATQGGCNVVAATSVTTPAPVSFGWSAGPEATVVTYSQNSASFSYQKAGNYTIIYEAIYMDVNNQPCRVSRIDSQIIPYIPKINYSVSCSSSGSYTITVTDNSNYYPNTPPTSKIFTIGLNQYTVAPTATSYTVTVPPGNYNLGITLGRSGFLTCSDFASVNLPAMPNSAITSPSTTCDGTGFQLSPTAGVVPGLYYNWNFGDGSSNLQPQPVKVYGSSGTKTVSLTVSNIYGCSSTSSVNVNVAPNQLNGNLTSTSPNCEGDPIIITYNSTGTAPSTYTWMKDQTVIATGTPSIQVTSSGSYWVTVGNSIGCIKPIPTTPAKFIMSPDPAITGPDGVCVNQSFKLSGYAGAGNLQYRWLRNGSQIATWSSSALLNYSIPTPGTSTFTVEVRVPDGSGGYCISSANYLVTAYSLPQSPQLTYTVVKCNPYTVKLNADAGTPGTYTWSNGGTGSDITVNKGGPFMVTFTNPGGCTSTNQFDVPKDPEEYFWIFPKGCYEFCMNSKTGEGAVEILGPAPQAIFGKWIWLKDFSMDQGGVNSVPNYTISQSGTYQMGLLNGICYKETENMEVKVTDCRCELKMDLKDVKADTKPFCHFLVHLYIDNPYGYPIDVTVGAGPGQGIFIPSVVTVPPGGSGFDLDFIPTGYVGGTSMEIILTTTLEDGVLCRTREKFVFPRCDSKPQGIINPDSTVDNVDAMAKLNSLVVAPNPSSDVTGLTYIFANEKAMSRSIEIYSLMGVLLETHTPEAQEGKWTVNLGRYAAGQYIVVMREDGVSVAQKAIIKE</sequence>
<dbReference type="Gene3D" id="2.60.40.10">
    <property type="entry name" value="Immunoglobulins"/>
    <property type="match status" value="4"/>
</dbReference>
<keyword evidence="1 2" id="KW-0732">Signal</keyword>
<protein>
    <submittedName>
        <fullName evidence="4">PKD domain-containing protein</fullName>
    </submittedName>
</protein>
<feature type="chain" id="PRO_5019210553" evidence="2">
    <location>
        <begin position="31"/>
        <end position="1628"/>
    </location>
</feature>
<dbReference type="SMART" id="SM00089">
    <property type="entry name" value="PKD"/>
    <property type="match status" value="3"/>
</dbReference>
<evidence type="ECO:0000259" key="3">
    <source>
        <dbReference type="PROSITE" id="PS50093"/>
    </source>
</evidence>
<dbReference type="InterPro" id="IPR013783">
    <property type="entry name" value="Ig-like_fold"/>
</dbReference>
<dbReference type="OrthoDB" id="8913664at2"/>
<dbReference type="PROSITE" id="PS50093">
    <property type="entry name" value="PKD"/>
    <property type="match status" value="2"/>
</dbReference>
<dbReference type="InterPro" id="IPR000601">
    <property type="entry name" value="PKD_dom"/>
</dbReference>
<dbReference type="CDD" id="cd00146">
    <property type="entry name" value="PKD"/>
    <property type="match status" value="3"/>
</dbReference>